<dbReference type="InParanoid" id="A0A1B6QLF4"/>
<evidence type="ECO:0000256" key="5">
    <source>
        <dbReference type="ARBA" id="ARBA00023136"/>
    </source>
</evidence>
<feature type="transmembrane region" description="Helical" evidence="7">
    <location>
        <begin position="234"/>
        <end position="253"/>
    </location>
</feature>
<dbReference type="OrthoDB" id="8904098at2759"/>
<evidence type="ECO:0000313" key="9">
    <source>
        <dbReference type="Proteomes" id="UP000000768"/>
    </source>
</evidence>
<feature type="transmembrane region" description="Helical" evidence="7">
    <location>
        <begin position="543"/>
        <end position="561"/>
    </location>
</feature>
<dbReference type="GO" id="GO:0016020">
    <property type="term" value="C:membrane"/>
    <property type="evidence" value="ECO:0000318"/>
    <property type="project" value="GO_Central"/>
</dbReference>
<reference evidence="8 9" key="1">
    <citation type="journal article" date="2009" name="Nature">
        <title>The Sorghum bicolor genome and the diversification of grasses.</title>
        <authorList>
            <person name="Paterson A.H."/>
            <person name="Bowers J.E."/>
            <person name="Bruggmann R."/>
            <person name="Dubchak I."/>
            <person name="Grimwood J."/>
            <person name="Gundlach H."/>
            <person name="Haberer G."/>
            <person name="Hellsten U."/>
            <person name="Mitros T."/>
            <person name="Poliakov A."/>
            <person name="Schmutz J."/>
            <person name="Spannagl M."/>
            <person name="Tang H."/>
            <person name="Wang X."/>
            <person name="Wicker T."/>
            <person name="Bharti A.K."/>
            <person name="Chapman J."/>
            <person name="Feltus F.A."/>
            <person name="Gowik U."/>
            <person name="Grigoriev I.V."/>
            <person name="Lyons E."/>
            <person name="Maher C.A."/>
            <person name="Martis M."/>
            <person name="Narechania A."/>
            <person name="Otillar R.P."/>
            <person name="Penning B.W."/>
            <person name="Salamov A.A."/>
            <person name="Wang Y."/>
            <person name="Zhang L."/>
            <person name="Carpita N.C."/>
            <person name="Freeling M."/>
            <person name="Gingle A.R."/>
            <person name="Hash C.T."/>
            <person name="Keller B."/>
            <person name="Klein P."/>
            <person name="Kresovich S."/>
            <person name="McCann M.C."/>
            <person name="Ming R."/>
            <person name="Peterson D.G."/>
            <person name="Mehboob-ur-Rahman"/>
            <person name="Ware D."/>
            <person name="Westhoff P."/>
            <person name="Mayer K.F."/>
            <person name="Messing J."/>
            <person name="Rokhsar D.S."/>
        </authorList>
    </citation>
    <scope>NUCLEOTIDE SEQUENCE [LARGE SCALE GENOMIC DNA]</scope>
    <source>
        <strain evidence="9">cv. BTx623</strain>
    </source>
</reference>
<feature type="transmembrane region" description="Helical" evidence="7">
    <location>
        <begin position="581"/>
        <end position="601"/>
    </location>
</feature>
<dbReference type="ExpressionAtlas" id="A0A1B6QLF4">
    <property type="expression patterns" value="baseline"/>
</dbReference>
<evidence type="ECO:0000256" key="7">
    <source>
        <dbReference type="SAM" id="Phobius"/>
    </source>
</evidence>
<comment type="similarity">
    <text evidence="2 6">Belongs to the major facilitator superfamily. Proton-dependent oligopeptide transporter (POT/PTR) (TC 2.A.17) family.</text>
</comment>
<evidence type="ECO:0000256" key="6">
    <source>
        <dbReference type="RuleBase" id="RU003755"/>
    </source>
</evidence>
<feature type="transmembrane region" description="Helical" evidence="7">
    <location>
        <begin position="189"/>
        <end position="213"/>
    </location>
</feature>
<protein>
    <recommendedName>
        <fullName evidence="10">Major facilitator superfamily (MFS) profile domain-containing protein</fullName>
    </recommendedName>
</protein>
<dbReference type="InterPro" id="IPR036259">
    <property type="entry name" value="MFS_trans_sf"/>
</dbReference>
<evidence type="ECO:0000256" key="4">
    <source>
        <dbReference type="ARBA" id="ARBA00022989"/>
    </source>
</evidence>
<proteinExistence type="inferred from homology"/>
<reference evidence="9" key="2">
    <citation type="journal article" date="2018" name="Plant J.">
        <title>The Sorghum bicolor reference genome: improved assembly, gene annotations, a transcriptome atlas, and signatures of genome organization.</title>
        <authorList>
            <person name="McCormick R.F."/>
            <person name="Truong S.K."/>
            <person name="Sreedasyam A."/>
            <person name="Jenkins J."/>
            <person name="Shu S."/>
            <person name="Sims D."/>
            <person name="Kennedy M."/>
            <person name="Amirebrahimi M."/>
            <person name="Weers B.D."/>
            <person name="McKinley B."/>
            <person name="Mattison A."/>
            <person name="Morishige D.T."/>
            <person name="Grimwood J."/>
            <person name="Schmutz J."/>
            <person name="Mullet J.E."/>
        </authorList>
    </citation>
    <scope>NUCLEOTIDE SEQUENCE [LARGE SCALE GENOMIC DNA]</scope>
    <source>
        <strain evidence="9">cv. BTx623</strain>
    </source>
</reference>
<accession>A0A1B6QLF4</accession>
<evidence type="ECO:0000313" key="8">
    <source>
        <dbReference type="EMBL" id="KXG38759.1"/>
    </source>
</evidence>
<dbReference type="SUPFAM" id="SSF103473">
    <property type="entry name" value="MFS general substrate transporter"/>
    <property type="match status" value="1"/>
</dbReference>
<gene>
    <name evidence="8" type="ORF">SORBI_3001G275800</name>
</gene>
<dbReference type="PANTHER" id="PTHR11654">
    <property type="entry name" value="OLIGOPEPTIDE TRANSPORTER-RELATED"/>
    <property type="match status" value="1"/>
</dbReference>
<comment type="subcellular location">
    <subcellularLocation>
        <location evidence="1 6">Membrane</location>
        <topology evidence="1 6">Multi-pass membrane protein</topology>
    </subcellularLocation>
</comment>
<feature type="transmembrane region" description="Helical" evidence="7">
    <location>
        <begin position="259"/>
        <end position="279"/>
    </location>
</feature>
<dbReference type="AlphaFoldDB" id="A0A1B6QLF4"/>
<evidence type="ECO:0000256" key="2">
    <source>
        <dbReference type="ARBA" id="ARBA00005982"/>
    </source>
</evidence>
<name>A0A1B6QLF4_SORBI</name>
<keyword evidence="3 6" id="KW-0812">Transmembrane</keyword>
<dbReference type="STRING" id="4558.A0A1B6QLF4"/>
<evidence type="ECO:0008006" key="10">
    <source>
        <dbReference type="Google" id="ProtNLM"/>
    </source>
</evidence>
<feature type="transmembrane region" description="Helical" evidence="7">
    <location>
        <begin position="458"/>
        <end position="478"/>
    </location>
</feature>
<feature type="transmembrane region" description="Helical" evidence="7">
    <location>
        <begin position="382"/>
        <end position="403"/>
    </location>
</feature>
<evidence type="ECO:0000256" key="3">
    <source>
        <dbReference type="ARBA" id="ARBA00022692"/>
    </source>
</evidence>
<keyword evidence="6" id="KW-0813">Transport</keyword>
<keyword evidence="4 7" id="KW-1133">Transmembrane helix</keyword>
<feature type="transmembrane region" description="Helical" evidence="7">
    <location>
        <begin position="423"/>
        <end position="446"/>
    </location>
</feature>
<dbReference type="InterPro" id="IPR018456">
    <property type="entry name" value="PTR2_symporter_CS"/>
</dbReference>
<dbReference type="Proteomes" id="UP000000768">
    <property type="component" value="Chromosome 1"/>
</dbReference>
<dbReference type="GO" id="GO:0055085">
    <property type="term" value="P:transmembrane transport"/>
    <property type="evidence" value="ECO:0000318"/>
    <property type="project" value="GO_Central"/>
</dbReference>
<dbReference type="Gene3D" id="1.20.1250.20">
    <property type="entry name" value="MFS general substrate transporter like domains"/>
    <property type="match status" value="1"/>
</dbReference>
<keyword evidence="9" id="KW-1185">Reference proteome</keyword>
<organism evidence="8 9">
    <name type="scientific">Sorghum bicolor</name>
    <name type="common">Sorghum</name>
    <name type="synonym">Sorghum vulgare</name>
    <dbReference type="NCBI Taxonomy" id="4558"/>
    <lineage>
        <taxon>Eukaryota</taxon>
        <taxon>Viridiplantae</taxon>
        <taxon>Streptophyta</taxon>
        <taxon>Embryophyta</taxon>
        <taxon>Tracheophyta</taxon>
        <taxon>Spermatophyta</taxon>
        <taxon>Magnoliopsida</taxon>
        <taxon>Liliopsida</taxon>
        <taxon>Poales</taxon>
        <taxon>Poaceae</taxon>
        <taxon>PACMAD clade</taxon>
        <taxon>Panicoideae</taxon>
        <taxon>Andropogonodae</taxon>
        <taxon>Andropogoneae</taxon>
        <taxon>Sorghinae</taxon>
        <taxon>Sorghum</taxon>
    </lineage>
</organism>
<feature type="transmembrane region" description="Helical" evidence="7">
    <location>
        <begin position="127"/>
        <end position="147"/>
    </location>
</feature>
<dbReference type="EMBL" id="CM000760">
    <property type="protein sequence ID" value="KXG38759.1"/>
    <property type="molecule type" value="Genomic_DNA"/>
</dbReference>
<dbReference type="PROSITE" id="PS01023">
    <property type="entry name" value="PTR2_2"/>
    <property type="match status" value="1"/>
</dbReference>
<feature type="transmembrane region" description="Helical" evidence="7">
    <location>
        <begin position="84"/>
        <end position="107"/>
    </location>
</feature>
<dbReference type="Pfam" id="PF00854">
    <property type="entry name" value="PTR2"/>
    <property type="match status" value="1"/>
</dbReference>
<dbReference type="InterPro" id="IPR000109">
    <property type="entry name" value="POT_fam"/>
</dbReference>
<feature type="transmembrane region" description="Helical" evidence="7">
    <location>
        <begin position="498"/>
        <end position="522"/>
    </location>
</feature>
<sequence length="611" mass="67106">MTARLSSWLRADGPLFIGSPSEKQVCKDPYPFNNIPQAMEAADEEMPLIHYLSPEDEASQYTSDGTLDVNDQPALKQRIGNWRACFIILGTEFTESLAFFAISKNLITYLMSELHERNVDAARDVSTWIGSCFLTPLIGAFLADTYWGAYKTIVVFLLVYTVGMLTLTLSACLPYAMDDSPHNGGIRGATAYLGLYLVVLGSGGIKPCTSSLGAEQFDSTDMTERVTKASFFNWYYFSINIGSLLSGTVIVWVQENIGWGVGFAVPMVFMVFGLAAFVAGRKVYRYKKLSGSPLTRVAQVVVAAVRNCHLQLPEDTSALHHDTFFPAEPNFKTEAARQFRFFDKAAIILPWTGEKGTAAPSSPWRLCTVSQVEELKMLLRMLPVWATMVLFFAVTSQMSSTFIEQGAAMDDRVGPFTFPPASLATFEVISVMVCIPVYDAVLVPLARRVTGNDRGLSQLQRLGVGLALSVIAMVYAALLEARRLVLAQADMPAMNILWQAPVFAVLGAAEVFATIGILEFFYDQSPDGMKSLGNAFAQLSMAAGSYFNSAVLSAVAATTTARGVEPGWIPDDLNEGHLDYFFWMMAALSMVNLLHFVHYSIRYRGNNRTAS</sequence>
<dbReference type="Gramene" id="KXG38759">
    <property type="protein sequence ID" value="KXG38759"/>
    <property type="gene ID" value="SORBI_3001G275800"/>
</dbReference>
<dbReference type="GO" id="GO:0022857">
    <property type="term" value="F:transmembrane transporter activity"/>
    <property type="evidence" value="ECO:0000318"/>
    <property type="project" value="GO_Central"/>
</dbReference>
<evidence type="ECO:0000256" key="1">
    <source>
        <dbReference type="ARBA" id="ARBA00004141"/>
    </source>
</evidence>
<feature type="transmembrane region" description="Helical" evidence="7">
    <location>
        <begin position="154"/>
        <end position="177"/>
    </location>
</feature>
<dbReference type="GO" id="GO:0006857">
    <property type="term" value="P:oligopeptide transport"/>
    <property type="evidence" value="ECO:0007669"/>
    <property type="project" value="InterPro"/>
</dbReference>
<keyword evidence="5 7" id="KW-0472">Membrane</keyword>